<organism evidence="2">
    <name type="scientific">Saccharum spontaneum</name>
    <name type="common">Wild sugarcane</name>
    <dbReference type="NCBI Taxonomy" id="62335"/>
    <lineage>
        <taxon>Eukaryota</taxon>
        <taxon>Viridiplantae</taxon>
        <taxon>Streptophyta</taxon>
        <taxon>Embryophyta</taxon>
        <taxon>Tracheophyta</taxon>
        <taxon>Spermatophyta</taxon>
        <taxon>Magnoliopsida</taxon>
        <taxon>Liliopsida</taxon>
        <taxon>Poales</taxon>
        <taxon>Poaceae</taxon>
        <taxon>PACMAD clade</taxon>
        <taxon>Panicoideae</taxon>
        <taxon>Andropogonodae</taxon>
        <taxon>Andropogoneae</taxon>
        <taxon>Saccharinae</taxon>
        <taxon>Saccharum</taxon>
        <taxon>Saccharum officinarum species complex</taxon>
    </lineage>
</organism>
<dbReference type="EMBL" id="MH182572">
    <property type="protein sequence ID" value="AWA45115.1"/>
    <property type="molecule type" value="Genomic_DNA"/>
</dbReference>
<evidence type="ECO:0000313" key="2">
    <source>
        <dbReference type="EMBL" id="AWA45115.1"/>
    </source>
</evidence>
<accession>A0A678TQG6</accession>
<evidence type="ECO:0000256" key="1">
    <source>
        <dbReference type="SAM" id="MobiDB-lite"/>
    </source>
</evidence>
<feature type="region of interest" description="Disordered" evidence="1">
    <location>
        <begin position="41"/>
        <end position="64"/>
    </location>
</feature>
<dbReference type="AlphaFoldDB" id="A0A678TQG6"/>
<reference evidence="2" key="1">
    <citation type="submission" date="2018-04" db="EMBL/GenBank/DDBJ databases">
        <title>Comparative Analysis of Homologous Sequences of Saccharum officinarum and Saccharum spontaneum Reveals Independent Polyploidization Events.</title>
        <authorList>
            <person name="Sharma A."/>
            <person name="Song J."/>
            <person name="Lin Q."/>
            <person name="Singh R."/>
            <person name="Ramos N."/>
            <person name="Wang K."/>
            <person name="Zhang J."/>
            <person name="Ming R."/>
            <person name="Yu Q."/>
        </authorList>
    </citation>
    <scope>NUCLEOTIDE SEQUENCE</scope>
</reference>
<protein>
    <submittedName>
        <fullName evidence="2">Uncharacterized protein</fullName>
    </submittedName>
</protein>
<gene>
    <name evidence="2" type="ORF">SS47J13_000011</name>
</gene>
<name>A0A678TQG6_SACSP</name>
<sequence length="105" mass="11055">MSANRESYRSASAAFLLDGNPAAATDAADLLYAAAVLDPQQRESQCGHTRRRGAEGRAPGGVRWPEKKADMSALQATALTGRSDDEDPTTGDYLLILGSLVASMT</sequence>
<proteinExistence type="predicted"/>